<proteinExistence type="predicted"/>
<dbReference type="Gene3D" id="1.25.40.10">
    <property type="entry name" value="Tetratricopeptide repeat domain"/>
    <property type="match status" value="1"/>
</dbReference>
<dbReference type="Proteomes" id="UP000780768">
    <property type="component" value="Unassembled WGS sequence"/>
</dbReference>
<dbReference type="InterPro" id="IPR011990">
    <property type="entry name" value="TPR-like_helical_dom_sf"/>
</dbReference>
<dbReference type="EMBL" id="DYVR01000051">
    <property type="protein sequence ID" value="HJF84375.1"/>
    <property type="molecule type" value="Genomic_DNA"/>
</dbReference>
<accession>A0A921L708</accession>
<evidence type="ECO:0000313" key="2">
    <source>
        <dbReference type="EMBL" id="HJF84375.1"/>
    </source>
</evidence>
<sequence>MMILAKKLIISFMLMFLLSVNAVCLAEDASNEEDYSTRIAYYTMMIEQNPNNGDMYFNRALAYAKMGGLVS</sequence>
<evidence type="ECO:0000313" key="3">
    <source>
        <dbReference type="Proteomes" id="UP000780768"/>
    </source>
</evidence>
<comment type="caution">
    <text evidence="2">The sequence shown here is derived from an EMBL/GenBank/DDBJ whole genome shotgun (WGS) entry which is preliminary data.</text>
</comment>
<feature type="non-terminal residue" evidence="2">
    <location>
        <position position="71"/>
    </location>
</feature>
<name>A0A921L708_9FIRM</name>
<reference evidence="2" key="1">
    <citation type="journal article" date="2021" name="PeerJ">
        <title>Extensive microbial diversity within the chicken gut microbiome revealed by metagenomics and culture.</title>
        <authorList>
            <person name="Gilroy R."/>
            <person name="Ravi A."/>
            <person name="Getino M."/>
            <person name="Pursley I."/>
            <person name="Horton D.L."/>
            <person name="Alikhan N.F."/>
            <person name="Baker D."/>
            <person name="Gharbi K."/>
            <person name="Hall N."/>
            <person name="Watson M."/>
            <person name="Adriaenssens E.M."/>
            <person name="Foster-Nyarko E."/>
            <person name="Jarju S."/>
            <person name="Secka A."/>
            <person name="Antonio M."/>
            <person name="Oren A."/>
            <person name="Chaudhuri R.R."/>
            <person name="La Ragione R."/>
            <person name="Hildebrand F."/>
            <person name="Pallen M.J."/>
        </authorList>
    </citation>
    <scope>NUCLEOTIDE SEQUENCE</scope>
    <source>
        <strain evidence="2">7318</strain>
    </source>
</reference>
<organism evidence="2 3">
    <name type="scientific">Megamonas hypermegale</name>
    <dbReference type="NCBI Taxonomy" id="158847"/>
    <lineage>
        <taxon>Bacteria</taxon>
        <taxon>Bacillati</taxon>
        <taxon>Bacillota</taxon>
        <taxon>Negativicutes</taxon>
        <taxon>Selenomonadales</taxon>
        <taxon>Selenomonadaceae</taxon>
        <taxon>Megamonas</taxon>
    </lineage>
</organism>
<keyword evidence="1" id="KW-0732">Signal</keyword>
<dbReference type="SUPFAM" id="SSF48452">
    <property type="entry name" value="TPR-like"/>
    <property type="match status" value="1"/>
</dbReference>
<feature type="signal peptide" evidence="1">
    <location>
        <begin position="1"/>
        <end position="22"/>
    </location>
</feature>
<dbReference type="AlphaFoldDB" id="A0A921L708"/>
<evidence type="ECO:0000256" key="1">
    <source>
        <dbReference type="SAM" id="SignalP"/>
    </source>
</evidence>
<gene>
    <name evidence="2" type="ORF">K8V65_01735</name>
</gene>
<reference evidence="2" key="2">
    <citation type="submission" date="2021-09" db="EMBL/GenBank/DDBJ databases">
        <authorList>
            <person name="Gilroy R."/>
        </authorList>
    </citation>
    <scope>NUCLEOTIDE SEQUENCE</scope>
    <source>
        <strain evidence="2">7318</strain>
    </source>
</reference>
<protein>
    <submittedName>
        <fullName evidence="2">Tetratricopeptide repeat protein</fullName>
    </submittedName>
</protein>
<feature type="chain" id="PRO_5039182220" evidence="1">
    <location>
        <begin position="23"/>
        <end position="71"/>
    </location>
</feature>